<organism evidence="5 6">
    <name type="scientific">Psychromonas marina</name>
    <dbReference type="NCBI Taxonomy" id="88364"/>
    <lineage>
        <taxon>Bacteria</taxon>
        <taxon>Pseudomonadati</taxon>
        <taxon>Pseudomonadota</taxon>
        <taxon>Gammaproteobacteria</taxon>
        <taxon>Alteromonadales</taxon>
        <taxon>Psychromonadaceae</taxon>
        <taxon>Psychromonas</taxon>
    </lineage>
</organism>
<dbReference type="Proteomes" id="UP001157353">
    <property type="component" value="Unassembled WGS sequence"/>
</dbReference>
<sequence>MLSNISSVALADNEIHIWAVNPKQISEHPSLRALLSDSECQKIDRYRLSSAKHTALITRSFIRLLLSQYAPVAPKSWQFSVGELGKPEITNAPLPLRFNLSHNDELIICAVCLNKDIGCDIENLSRKISVNAIADRFFSSDEAQRVKASPKQFFEYWTLKESFVKATGLGISQGLETFSFAVNASTTANFNDNIVLTFNEKCKQQSPQHWYQALLFPDNKHCIAVSINNNKTLENKPAIQLFSMEQGASLFNR</sequence>
<comment type="similarity">
    <text evidence="1">Belongs to the P-Pant transferase superfamily. Gsp/Sfp/HetI/AcpT family.</text>
</comment>
<gene>
    <name evidence="5" type="ORF">GCM10007916_12230</name>
</gene>
<keyword evidence="2 5" id="KW-0808">Transferase</keyword>
<evidence type="ECO:0000259" key="3">
    <source>
        <dbReference type="Pfam" id="PF01648"/>
    </source>
</evidence>
<protein>
    <submittedName>
        <fullName evidence="5">4'-phosphopantetheinyl transferase</fullName>
    </submittedName>
</protein>
<dbReference type="InterPro" id="IPR055066">
    <property type="entry name" value="AASDHPPT_N"/>
</dbReference>
<accession>A0ABQ6DYC2</accession>
<dbReference type="Pfam" id="PF22624">
    <property type="entry name" value="AASDHPPT_N"/>
    <property type="match status" value="1"/>
</dbReference>
<keyword evidence="6" id="KW-1185">Reference proteome</keyword>
<feature type="domain" description="4'-phosphopantetheinyl transferase" evidence="3">
    <location>
        <begin position="117"/>
        <end position="224"/>
    </location>
</feature>
<dbReference type="PANTHER" id="PTHR12215:SF10">
    <property type="entry name" value="L-AMINOADIPATE-SEMIALDEHYDE DEHYDROGENASE-PHOSPHOPANTETHEINYL TRANSFERASE"/>
    <property type="match status" value="1"/>
</dbReference>
<dbReference type="PANTHER" id="PTHR12215">
    <property type="entry name" value="PHOSPHOPANTETHEINE TRANSFERASE"/>
    <property type="match status" value="1"/>
</dbReference>
<evidence type="ECO:0000313" key="6">
    <source>
        <dbReference type="Proteomes" id="UP001157353"/>
    </source>
</evidence>
<dbReference type="EMBL" id="BSPQ01000002">
    <property type="protein sequence ID" value="GLS90156.1"/>
    <property type="molecule type" value="Genomic_DNA"/>
</dbReference>
<dbReference type="Gene3D" id="3.90.470.20">
    <property type="entry name" value="4'-phosphopantetheinyl transferase domain"/>
    <property type="match status" value="2"/>
</dbReference>
<evidence type="ECO:0000256" key="2">
    <source>
        <dbReference type="ARBA" id="ARBA00022679"/>
    </source>
</evidence>
<evidence type="ECO:0000313" key="5">
    <source>
        <dbReference type="EMBL" id="GLS90156.1"/>
    </source>
</evidence>
<reference evidence="6" key="1">
    <citation type="journal article" date="2019" name="Int. J. Syst. Evol. Microbiol.">
        <title>The Global Catalogue of Microorganisms (GCM) 10K type strain sequencing project: providing services to taxonomists for standard genome sequencing and annotation.</title>
        <authorList>
            <consortium name="The Broad Institute Genomics Platform"/>
            <consortium name="The Broad Institute Genome Sequencing Center for Infectious Disease"/>
            <person name="Wu L."/>
            <person name="Ma J."/>
        </authorList>
    </citation>
    <scope>NUCLEOTIDE SEQUENCE [LARGE SCALE GENOMIC DNA]</scope>
    <source>
        <strain evidence="6">NBRC 103166</strain>
    </source>
</reference>
<evidence type="ECO:0000256" key="1">
    <source>
        <dbReference type="ARBA" id="ARBA00010990"/>
    </source>
</evidence>
<dbReference type="SUPFAM" id="SSF56214">
    <property type="entry name" value="4'-phosphopantetheinyl transferase"/>
    <property type="match status" value="2"/>
</dbReference>
<dbReference type="GO" id="GO:0016740">
    <property type="term" value="F:transferase activity"/>
    <property type="evidence" value="ECO:0007669"/>
    <property type="project" value="UniProtKB-KW"/>
</dbReference>
<dbReference type="RefSeq" id="WP_284203276.1">
    <property type="nucleotide sequence ID" value="NZ_BSPQ01000002.1"/>
</dbReference>
<name>A0ABQ6DYC2_9GAMM</name>
<dbReference type="InterPro" id="IPR037143">
    <property type="entry name" value="4-PPantetheinyl_Trfase_dom_sf"/>
</dbReference>
<comment type="caution">
    <text evidence="5">The sequence shown here is derived from an EMBL/GenBank/DDBJ whole genome shotgun (WGS) entry which is preliminary data.</text>
</comment>
<feature type="domain" description="4'-phosphopantetheinyl transferase N-terminal" evidence="4">
    <location>
        <begin position="31"/>
        <end position="110"/>
    </location>
</feature>
<dbReference type="InterPro" id="IPR050559">
    <property type="entry name" value="P-Pant_transferase_sf"/>
</dbReference>
<evidence type="ECO:0000259" key="4">
    <source>
        <dbReference type="Pfam" id="PF22624"/>
    </source>
</evidence>
<dbReference type="InterPro" id="IPR008278">
    <property type="entry name" value="4-PPantetheinyl_Trfase_dom"/>
</dbReference>
<proteinExistence type="inferred from homology"/>
<dbReference type="Pfam" id="PF01648">
    <property type="entry name" value="ACPS"/>
    <property type="match status" value="1"/>
</dbReference>